<accession>A0ACA9SBQ3</accession>
<sequence>WSCDQMIKHIVEGGREKCVSGTPVKYSEVYKDCWKAVSDDRPRCFNVLKRLEEVDTNDIILDDLAERCQASSEFNESTSID</sequence>
<gene>
    <name evidence="1" type="ORF">RPERSI_LOCUS28973</name>
</gene>
<comment type="caution">
    <text evidence="1">The sequence shown here is derived from an EMBL/GenBank/DDBJ whole genome shotgun (WGS) entry which is preliminary data.</text>
</comment>
<dbReference type="EMBL" id="CAJVQC010107532">
    <property type="protein sequence ID" value="CAG8833843.1"/>
    <property type="molecule type" value="Genomic_DNA"/>
</dbReference>
<name>A0ACA9SBQ3_9GLOM</name>
<feature type="non-terminal residue" evidence="1">
    <location>
        <position position="1"/>
    </location>
</feature>
<feature type="non-terminal residue" evidence="1">
    <location>
        <position position="81"/>
    </location>
</feature>
<evidence type="ECO:0000313" key="2">
    <source>
        <dbReference type="Proteomes" id="UP000789920"/>
    </source>
</evidence>
<organism evidence="1 2">
    <name type="scientific">Racocetra persica</name>
    <dbReference type="NCBI Taxonomy" id="160502"/>
    <lineage>
        <taxon>Eukaryota</taxon>
        <taxon>Fungi</taxon>
        <taxon>Fungi incertae sedis</taxon>
        <taxon>Mucoromycota</taxon>
        <taxon>Glomeromycotina</taxon>
        <taxon>Glomeromycetes</taxon>
        <taxon>Diversisporales</taxon>
        <taxon>Gigasporaceae</taxon>
        <taxon>Racocetra</taxon>
    </lineage>
</organism>
<proteinExistence type="predicted"/>
<reference evidence="1" key="1">
    <citation type="submission" date="2021-06" db="EMBL/GenBank/DDBJ databases">
        <authorList>
            <person name="Kallberg Y."/>
            <person name="Tangrot J."/>
            <person name="Rosling A."/>
        </authorList>
    </citation>
    <scope>NUCLEOTIDE SEQUENCE</scope>
    <source>
        <strain evidence="1">MA461A</strain>
    </source>
</reference>
<keyword evidence="2" id="KW-1185">Reference proteome</keyword>
<evidence type="ECO:0000313" key="1">
    <source>
        <dbReference type="EMBL" id="CAG8833843.1"/>
    </source>
</evidence>
<protein>
    <submittedName>
        <fullName evidence="1">12056_t:CDS:1</fullName>
    </submittedName>
</protein>
<dbReference type="Proteomes" id="UP000789920">
    <property type="component" value="Unassembled WGS sequence"/>
</dbReference>